<dbReference type="PANTHER" id="PTHR34229">
    <property type="entry name" value="METAL TRANSPORT PROTEIN HI_1621-RELATED"/>
    <property type="match status" value="1"/>
</dbReference>
<dbReference type="Pfam" id="PF01891">
    <property type="entry name" value="CbiM"/>
    <property type="match status" value="1"/>
</dbReference>
<protein>
    <submittedName>
        <fullName evidence="8">Cobalt/nickel transport system permease protein</fullName>
    </submittedName>
</protein>
<reference evidence="8 9" key="1">
    <citation type="submission" date="2017-04" db="EMBL/GenBank/DDBJ databases">
        <authorList>
            <person name="Afonso C.L."/>
            <person name="Miller P.J."/>
            <person name="Scott M.A."/>
            <person name="Spackman E."/>
            <person name="Goraichik I."/>
            <person name="Dimitrov K.M."/>
            <person name="Suarez D.L."/>
            <person name="Swayne D.E."/>
        </authorList>
    </citation>
    <scope>NUCLEOTIDE SEQUENCE [LARGE SCALE GENOMIC DNA]</scope>
    <source>
        <strain evidence="8 9">DSM 12555</strain>
    </source>
</reference>
<sequence length="345" mass="37219">MHIPDGYLSPQTCAIMGAVMVPVLGTAAAKLKKTLKDKQVPLLAIGAAFSFTIMMYNIPIPDGTTAHAVGASLLAIILGPWAATVGVSIALIIQAFFFGDGGILALGANTFNMAFVIPFVSYYIYKLIAGNSEISSNRRFIGSIIAGYMGINMGALCAAIELGVQPLLFHTPNGTPLYSPYSLIQTVPAMLFAHVTLAGPLEAAVTGFSVKYLQKSNHAMLQIYPPKKLTTENLELVGLKKKYWYALIALIIFAPLGLLAHGTAYSEWSGDELKSRLGFIPTGMTKLGDKWKALLPDYSIPGFNSTFLKSSLGYVFCAIVALAFILLLTSIFSFFRRRKNTDKLD</sequence>
<dbReference type="AlphaFoldDB" id="A0A1W1WY32"/>
<keyword evidence="6 7" id="KW-0472">Membrane</keyword>
<evidence type="ECO:0000256" key="1">
    <source>
        <dbReference type="ARBA" id="ARBA00004651"/>
    </source>
</evidence>
<dbReference type="EMBL" id="FWXH01000002">
    <property type="protein sequence ID" value="SMC16021.1"/>
    <property type="molecule type" value="Genomic_DNA"/>
</dbReference>
<keyword evidence="4 7" id="KW-0812">Transmembrane</keyword>
<keyword evidence="2" id="KW-0813">Transport</keyword>
<feature type="transmembrane region" description="Helical" evidence="7">
    <location>
        <begin position="103"/>
        <end position="125"/>
    </location>
</feature>
<dbReference type="STRING" id="1121291.SAMN02745134_00010"/>
<feature type="transmembrane region" description="Helical" evidence="7">
    <location>
        <begin position="189"/>
        <end position="210"/>
    </location>
</feature>
<evidence type="ECO:0000256" key="4">
    <source>
        <dbReference type="ARBA" id="ARBA00022692"/>
    </source>
</evidence>
<accession>A0A1W1WY32</accession>
<dbReference type="OrthoDB" id="5395048at2"/>
<evidence type="ECO:0000313" key="9">
    <source>
        <dbReference type="Proteomes" id="UP000192468"/>
    </source>
</evidence>
<feature type="transmembrane region" description="Helical" evidence="7">
    <location>
        <begin position="41"/>
        <end position="59"/>
    </location>
</feature>
<keyword evidence="3" id="KW-1003">Cell membrane</keyword>
<keyword evidence="9" id="KW-1185">Reference proteome</keyword>
<organism evidence="8 9">
    <name type="scientific">Clostridium acidisoli DSM 12555</name>
    <dbReference type="NCBI Taxonomy" id="1121291"/>
    <lineage>
        <taxon>Bacteria</taxon>
        <taxon>Bacillati</taxon>
        <taxon>Bacillota</taxon>
        <taxon>Clostridia</taxon>
        <taxon>Eubacteriales</taxon>
        <taxon>Clostridiaceae</taxon>
        <taxon>Clostridium</taxon>
    </lineage>
</organism>
<evidence type="ECO:0000256" key="3">
    <source>
        <dbReference type="ARBA" id="ARBA00022475"/>
    </source>
</evidence>
<dbReference type="NCBIfam" id="NF005598">
    <property type="entry name" value="PRK07331.1"/>
    <property type="match status" value="1"/>
</dbReference>
<gene>
    <name evidence="8" type="ORF">SAMN02745134_00010</name>
</gene>
<evidence type="ECO:0000256" key="6">
    <source>
        <dbReference type="ARBA" id="ARBA00023136"/>
    </source>
</evidence>
<evidence type="ECO:0000256" key="5">
    <source>
        <dbReference type="ARBA" id="ARBA00022989"/>
    </source>
</evidence>
<evidence type="ECO:0000256" key="7">
    <source>
        <dbReference type="SAM" id="Phobius"/>
    </source>
</evidence>
<feature type="transmembrane region" description="Helical" evidence="7">
    <location>
        <begin position="145"/>
        <end position="169"/>
    </location>
</feature>
<evidence type="ECO:0000256" key="2">
    <source>
        <dbReference type="ARBA" id="ARBA00022448"/>
    </source>
</evidence>
<name>A0A1W1WY32_9CLOT</name>
<dbReference type="GO" id="GO:0000041">
    <property type="term" value="P:transition metal ion transport"/>
    <property type="evidence" value="ECO:0007669"/>
    <property type="project" value="InterPro"/>
</dbReference>
<dbReference type="NCBIfam" id="NF008873">
    <property type="entry name" value="PRK11909.1"/>
    <property type="match status" value="1"/>
</dbReference>
<feature type="transmembrane region" description="Helical" evidence="7">
    <location>
        <begin position="12"/>
        <end position="29"/>
    </location>
</feature>
<feature type="transmembrane region" description="Helical" evidence="7">
    <location>
        <begin position="243"/>
        <end position="265"/>
    </location>
</feature>
<dbReference type="InterPro" id="IPR002751">
    <property type="entry name" value="CbiM/NikMN"/>
</dbReference>
<dbReference type="RefSeq" id="WP_084113243.1">
    <property type="nucleotide sequence ID" value="NZ_FWXH01000002.1"/>
</dbReference>
<dbReference type="PANTHER" id="PTHR34229:SF1">
    <property type="entry name" value="METAL TRANSPORT PROTEIN HI_1621-RELATED"/>
    <property type="match status" value="1"/>
</dbReference>
<feature type="transmembrane region" description="Helical" evidence="7">
    <location>
        <begin position="312"/>
        <end position="335"/>
    </location>
</feature>
<feature type="transmembrane region" description="Helical" evidence="7">
    <location>
        <begin position="71"/>
        <end position="97"/>
    </location>
</feature>
<dbReference type="Gene3D" id="1.10.1760.20">
    <property type="match status" value="1"/>
</dbReference>
<dbReference type="Proteomes" id="UP000192468">
    <property type="component" value="Unassembled WGS sequence"/>
</dbReference>
<comment type="subcellular location">
    <subcellularLocation>
        <location evidence="1">Cell membrane</location>
        <topology evidence="1">Multi-pass membrane protein</topology>
    </subcellularLocation>
</comment>
<keyword evidence="5 7" id="KW-1133">Transmembrane helix</keyword>
<dbReference type="GO" id="GO:0005886">
    <property type="term" value="C:plasma membrane"/>
    <property type="evidence" value="ECO:0007669"/>
    <property type="project" value="UniProtKB-SubCell"/>
</dbReference>
<evidence type="ECO:0000313" key="8">
    <source>
        <dbReference type="EMBL" id="SMC16021.1"/>
    </source>
</evidence>
<proteinExistence type="predicted"/>